<comment type="caution">
    <text evidence="3">The sequence shown here is derived from an EMBL/GenBank/DDBJ whole genome shotgun (WGS) entry which is preliminary data.</text>
</comment>
<dbReference type="SUPFAM" id="SSF51126">
    <property type="entry name" value="Pectin lyase-like"/>
    <property type="match status" value="2"/>
</dbReference>
<name>A0A5C4SHI4_9FLAO</name>
<keyword evidence="1 2" id="KW-0732">Signal</keyword>
<feature type="chain" id="PRO_5022996578" evidence="2">
    <location>
        <begin position="22"/>
        <end position="809"/>
    </location>
</feature>
<dbReference type="EMBL" id="VDCS01000011">
    <property type="protein sequence ID" value="TNJ43147.1"/>
    <property type="molecule type" value="Genomic_DNA"/>
</dbReference>
<dbReference type="AlphaFoldDB" id="A0A5C4SHI4"/>
<dbReference type="SMART" id="SM00710">
    <property type="entry name" value="PbH1"/>
    <property type="match status" value="6"/>
</dbReference>
<dbReference type="OrthoDB" id="3333873at2"/>
<gene>
    <name evidence="3" type="ORF">FGF67_12370</name>
</gene>
<dbReference type="InterPro" id="IPR012334">
    <property type="entry name" value="Pectin_lyas_fold"/>
</dbReference>
<organism evidence="3 4">
    <name type="scientific">Allotamlana fucoidanivorans</name>
    <dbReference type="NCBI Taxonomy" id="2583814"/>
    <lineage>
        <taxon>Bacteria</taxon>
        <taxon>Pseudomonadati</taxon>
        <taxon>Bacteroidota</taxon>
        <taxon>Flavobacteriia</taxon>
        <taxon>Flavobacteriales</taxon>
        <taxon>Flavobacteriaceae</taxon>
        <taxon>Allotamlana</taxon>
    </lineage>
</organism>
<dbReference type="InterPro" id="IPR006626">
    <property type="entry name" value="PbH1"/>
</dbReference>
<dbReference type="InterPro" id="IPR026444">
    <property type="entry name" value="Secre_tail"/>
</dbReference>
<dbReference type="Proteomes" id="UP000308713">
    <property type="component" value="Unassembled WGS sequence"/>
</dbReference>
<evidence type="ECO:0000256" key="1">
    <source>
        <dbReference type="ARBA" id="ARBA00022729"/>
    </source>
</evidence>
<dbReference type="NCBIfam" id="TIGR04183">
    <property type="entry name" value="Por_Secre_tail"/>
    <property type="match status" value="1"/>
</dbReference>
<proteinExistence type="predicted"/>
<keyword evidence="4" id="KW-1185">Reference proteome</keyword>
<evidence type="ECO:0000313" key="3">
    <source>
        <dbReference type="EMBL" id="TNJ43147.1"/>
    </source>
</evidence>
<accession>A0A5C4SHI4</accession>
<evidence type="ECO:0000313" key="4">
    <source>
        <dbReference type="Proteomes" id="UP000308713"/>
    </source>
</evidence>
<dbReference type="Gene3D" id="2.160.20.10">
    <property type="entry name" value="Single-stranded right-handed beta-helix, Pectin lyase-like"/>
    <property type="match status" value="1"/>
</dbReference>
<feature type="signal peptide" evidence="2">
    <location>
        <begin position="1"/>
        <end position="21"/>
    </location>
</feature>
<reference evidence="3 4" key="1">
    <citation type="submission" date="2019-05" db="EMBL/GenBank/DDBJ databases">
        <title>Tamlana fucoidanivorans sp. nov., isolated from the surface of algae collected from Fujian province in China.</title>
        <authorList>
            <person name="Li J."/>
        </authorList>
    </citation>
    <scope>NUCLEOTIDE SEQUENCE [LARGE SCALE GENOMIC DNA]</scope>
    <source>
        <strain evidence="3 4">CW2-9</strain>
    </source>
</reference>
<dbReference type="SUPFAM" id="SSF49785">
    <property type="entry name" value="Galactose-binding domain-like"/>
    <property type="match status" value="1"/>
</dbReference>
<dbReference type="InterPro" id="IPR011050">
    <property type="entry name" value="Pectin_lyase_fold/virulence"/>
</dbReference>
<evidence type="ECO:0000256" key="2">
    <source>
        <dbReference type="SAM" id="SignalP"/>
    </source>
</evidence>
<dbReference type="Gene3D" id="2.60.120.260">
    <property type="entry name" value="Galactose-binding domain-like"/>
    <property type="match status" value="1"/>
</dbReference>
<protein>
    <submittedName>
        <fullName evidence="3">T9SS type A sorting domain-containing protein</fullName>
    </submittedName>
</protein>
<dbReference type="InterPro" id="IPR008979">
    <property type="entry name" value="Galactose-bd-like_sf"/>
</dbReference>
<sequence>MNIKIFSLIIVFISISSVTQAQTAFEEDFETKANGLDLTTEGYQLSKDVNYSGNITATVTENSGNKFARMLASTNGGAKMQIAKTIDVVAGKTYTFEMESKGPFKRQLRVFSISDELIQVSSDYKPSTAQEETSWKKMSVSFYVPNGVSSVKIAFYHYWSGTIDLDNIKVFEILRQTKYYLSSAGDDSGSGNIDAPWASLYKISDTPLFPGDKVFFNRGDRFDGHFVINGSGEMNNPITITSYGSGNKPIISGEVGAAGGSDYKEAILIENNDNITIEDIEVRNDREVARSGVADTDGFGISIDNSSDQIMKNFIFRNIIVKNVFAVQPMLNPEDFDAIQVSGIRFTCSKNTEIGKEKNIQNILIEDSYFTNLQRLGIQFKHSGGNEGVGNDEINRNKDIIVRNNEFYYNGGSAVLPNRTYNCLIENNIIDHPGATTDSRMPGRGSSVWNIWSINTVVQYNMCLSTRGYLDSYGIHIDKENENTFVQYNYMDDCEGGFVEILAGNKNAVYRFNVSVNSGFRVSNWANSNCTIYVYSDRWVDPPNSLNLNDGVYINNNTVVINKGTKPNGDSFTTSISLDGKNMFVYNNIFSSTNGSGMGANNFAINANGTPLTVTNNLFEGTVNPDWINTDTNPQIGSALFTSVGEHKFAFQVHENSLAVNNGISIQGPVLLGAGTGVFENVPAYPNVDFYGNPIDLASGTPNIGAYNGKSNDDLLSNKNNISKLDLSWRVYPNSEVSELVITNPALKSNAPLELKLANLKGQIVMSKKIVKHENQYRLKLPLGLSNGIYVLNLNIDTISHSRKIILHK</sequence>
<dbReference type="RefSeq" id="WP_139698064.1">
    <property type="nucleotide sequence ID" value="NZ_CP074074.1"/>
</dbReference>